<dbReference type="SUPFAM" id="SSF50965">
    <property type="entry name" value="Galactose oxidase, central domain"/>
    <property type="match status" value="1"/>
</dbReference>
<proteinExistence type="predicted"/>
<evidence type="ECO:0000313" key="2">
    <source>
        <dbReference type="Proteomes" id="UP000610594"/>
    </source>
</evidence>
<gene>
    <name evidence="1" type="ORF">F1735_31355</name>
</gene>
<sequence>MKLDQESYEEHFSGFILTDCVVRSKEIFYYVLENIVEDYRTEAITRIVVSVNMPEIDPWDHVALTSMHRLTAGVSRHPKEQFIGVSMNDHVYVMGAGEDDFEDDLKGSESSQLKLANASADQFLLRGGISRLRTIDGRLYGCGLGRTVIERVERNEWRYHTDLPTSKHFLDPFGFKDLDGFSTNDIYAVGGKGDVWYFDGNIWKQIPFPSNMDLHSVCCGEDGFVYIGAESGNVFKGRGNKWSMIAESNLSLPFRDMVWHQDTLWCTSDYGLWTIKNNHLIPASVPAGIKICSGNLSVGDGVMLLAGERGAAVHDGNEWKRIIDYNELR</sequence>
<dbReference type="Proteomes" id="UP000610594">
    <property type="component" value="Unassembled WGS sequence"/>
</dbReference>
<accession>A0ABX0N136</accession>
<dbReference type="RefSeq" id="WP_167240692.1">
    <property type="nucleotide sequence ID" value="NZ_WHJF01000163.1"/>
</dbReference>
<reference evidence="1 2" key="1">
    <citation type="submission" date="2019-10" db="EMBL/GenBank/DDBJ databases">
        <title>Taxonomy of Antarctic Massilia spp.: description of Massilia rubra sp. nov., Massilia aquatica sp. nov., Massilia mucilaginosa sp. nov., Massilia frigida sp. nov. isolated from streams, lakes and regoliths.</title>
        <authorList>
            <person name="Holochova P."/>
            <person name="Sedlacek I."/>
            <person name="Kralova S."/>
            <person name="Maslanova I."/>
            <person name="Busse H.-J."/>
            <person name="Stankova E."/>
            <person name="Vrbovska V."/>
            <person name="Kovarovic V."/>
            <person name="Bartak M."/>
            <person name="Svec P."/>
            <person name="Pantucek R."/>
        </authorList>
    </citation>
    <scope>NUCLEOTIDE SEQUENCE [LARGE SCALE GENOMIC DNA]</scope>
    <source>
        <strain evidence="1 2">CCM 8694</strain>
    </source>
</reference>
<comment type="caution">
    <text evidence="1">The sequence shown here is derived from an EMBL/GenBank/DDBJ whole genome shotgun (WGS) entry which is preliminary data.</text>
</comment>
<keyword evidence="2" id="KW-1185">Reference proteome</keyword>
<name>A0ABX0N136_9BURK</name>
<evidence type="ECO:0000313" key="1">
    <source>
        <dbReference type="EMBL" id="NHZ66730.1"/>
    </source>
</evidence>
<dbReference type="InterPro" id="IPR011043">
    <property type="entry name" value="Gal_Oxase/kelch_b-propeller"/>
</dbReference>
<protein>
    <submittedName>
        <fullName evidence="1">Uncharacterized protein</fullName>
    </submittedName>
</protein>
<dbReference type="EMBL" id="WHJF01000163">
    <property type="protein sequence ID" value="NHZ66730.1"/>
    <property type="molecule type" value="Genomic_DNA"/>
</dbReference>
<organism evidence="1 2">
    <name type="scientific">Massilia genomosp. 1</name>
    <dbReference type="NCBI Taxonomy" id="2609280"/>
    <lineage>
        <taxon>Bacteria</taxon>
        <taxon>Pseudomonadati</taxon>
        <taxon>Pseudomonadota</taxon>
        <taxon>Betaproteobacteria</taxon>
        <taxon>Burkholderiales</taxon>
        <taxon>Oxalobacteraceae</taxon>
        <taxon>Telluria group</taxon>
        <taxon>Massilia</taxon>
    </lineage>
</organism>